<evidence type="ECO:0000256" key="5">
    <source>
        <dbReference type="ARBA" id="ARBA00022692"/>
    </source>
</evidence>
<evidence type="ECO:0000256" key="7">
    <source>
        <dbReference type="ARBA" id="ARBA00023136"/>
    </source>
</evidence>
<protein>
    <recommendedName>
        <fullName evidence="8">Probable membrane transporter protein</fullName>
    </recommendedName>
</protein>
<evidence type="ECO:0000256" key="1">
    <source>
        <dbReference type="ARBA" id="ARBA00004651"/>
    </source>
</evidence>
<dbReference type="PANTHER" id="PTHR30269">
    <property type="entry name" value="TRANSMEMBRANE PROTEIN YFCA"/>
    <property type="match status" value="1"/>
</dbReference>
<gene>
    <name evidence="9" type="ORF">ABEU20_002473</name>
</gene>
<dbReference type="InterPro" id="IPR052017">
    <property type="entry name" value="TSUP"/>
</dbReference>
<feature type="transmembrane region" description="Helical" evidence="8">
    <location>
        <begin position="256"/>
        <end position="278"/>
    </location>
</feature>
<keyword evidence="6 8" id="KW-1133">Transmembrane helix</keyword>
<evidence type="ECO:0000256" key="4">
    <source>
        <dbReference type="ARBA" id="ARBA00022475"/>
    </source>
</evidence>
<organism evidence="9 10">
    <name type="scientific">Rhodococcus parequi</name>
    <dbReference type="NCBI Taxonomy" id="3137122"/>
    <lineage>
        <taxon>Bacteria</taxon>
        <taxon>Bacillati</taxon>
        <taxon>Actinomycetota</taxon>
        <taxon>Actinomycetes</taxon>
        <taxon>Mycobacteriales</taxon>
        <taxon>Nocardiaceae</taxon>
        <taxon>Rhodococcus</taxon>
    </lineage>
</organism>
<dbReference type="PANTHER" id="PTHR30269:SF23">
    <property type="entry name" value="MEMBRANE TRANSPORTER PROTEIN YDHB-RELATED"/>
    <property type="match status" value="1"/>
</dbReference>
<comment type="subcellular location">
    <subcellularLocation>
        <location evidence="1 8">Cell membrane</location>
        <topology evidence="1 8">Multi-pass membrane protein</topology>
    </subcellularLocation>
</comment>
<evidence type="ECO:0000313" key="10">
    <source>
        <dbReference type="Proteomes" id="UP001629745"/>
    </source>
</evidence>
<comment type="similarity">
    <text evidence="2 8">Belongs to the 4-toluene sulfonate uptake permease (TSUP) (TC 2.A.102) family.</text>
</comment>
<evidence type="ECO:0000256" key="2">
    <source>
        <dbReference type="ARBA" id="ARBA00009142"/>
    </source>
</evidence>
<accession>A0ABW9FEC4</accession>
<dbReference type="RefSeq" id="WP_420164445.1">
    <property type="nucleotide sequence ID" value="NZ_JBDLNV010000003.1"/>
</dbReference>
<keyword evidence="4 8" id="KW-1003">Cell membrane</keyword>
<name>A0ABW9FEC4_9NOCA</name>
<keyword evidence="3" id="KW-0813">Transport</keyword>
<keyword evidence="7 8" id="KW-0472">Membrane</keyword>
<proteinExistence type="inferred from homology"/>
<reference evidence="9 10" key="1">
    <citation type="submission" date="2023-11" db="EMBL/GenBank/DDBJ databases">
        <authorList>
            <person name="Val-Calvo J."/>
            <person name="Scortti M."/>
            <person name="Vazquez-Boland J."/>
        </authorList>
    </citation>
    <scope>NUCLEOTIDE SEQUENCE [LARGE SCALE GENOMIC DNA]</scope>
    <source>
        <strain evidence="9 10">PAM 2766</strain>
    </source>
</reference>
<keyword evidence="5 8" id="KW-0812">Transmembrane</keyword>
<evidence type="ECO:0000256" key="6">
    <source>
        <dbReference type="ARBA" id="ARBA00022989"/>
    </source>
</evidence>
<dbReference type="Pfam" id="PF01925">
    <property type="entry name" value="TauE"/>
    <property type="match status" value="1"/>
</dbReference>
<keyword evidence="10" id="KW-1185">Reference proteome</keyword>
<evidence type="ECO:0000256" key="8">
    <source>
        <dbReference type="RuleBase" id="RU363041"/>
    </source>
</evidence>
<dbReference type="EMBL" id="JBDLNV010000003">
    <property type="protein sequence ID" value="MFM1723901.1"/>
    <property type="molecule type" value="Genomic_DNA"/>
</dbReference>
<feature type="transmembrane region" description="Helical" evidence="8">
    <location>
        <begin position="199"/>
        <end position="221"/>
    </location>
</feature>
<dbReference type="InterPro" id="IPR002781">
    <property type="entry name" value="TM_pro_TauE-like"/>
</dbReference>
<feature type="transmembrane region" description="Helical" evidence="8">
    <location>
        <begin position="227"/>
        <end position="249"/>
    </location>
</feature>
<feature type="transmembrane region" description="Helical" evidence="8">
    <location>
        <begin position="73"/>
        <end position="95"/>
    </location>
</feature>
<evidence type="ECO:0000313" key="9">
    <source>
        <dbReference type="EMBL" id="MFM1723901.1"/>
    </source>
</evidence>
<feature type="transmembrane region" description="Helical" evidence="8">
    <location>
        <begin position="38"/>
        <end position="61"/>
    </location>
</feature>
<dbReference type="Proteomes" id="UP001629745">
    <property type="component" value="Unassembled WGS sequence"/>
</dbReference>
<comment type="caution">
    <text evidence="9">The sequence shown here is derived from an EMBL/GenBank/DDBJ whole genome shotgun (WGS) entry which is preliminary data.</text>
</comment>
<sequence length="283" mass="28180">MTVGATAALLIAAFLAAGLGSALGMAGGIFLVPLLTTVAHLSFGAAVAISLVSVVACSCASSPTLLVKRLTNIRLAIVLEIAASLGALVGLLAVGAISERILYGLFAAVLVVSAGQMLQTRHPRSAPTNVAPTSWATQLRLHSSFPGPQRVETPYIVHGPGAGLAAMFGAGMLATLLGIGSGVLKIPAMDMALRLPLKVSSATANLMIGITAAGAAAAVVIRGDLDLGFAAPVVVGSVLGSVLGAKVLVRANPAHLRVVFFAVLVLLAVPMAMTATGITNVGA</sequence>
<evidence type="ECO:0000256" key="3">
    <source>
        <dbReference type="ARBA" id="ARBA00022448"/>
    </source>
</evidence>